<dbReference type="Proteomes" id="UP001497600">
    <property type="component" value="Chromosome F"/>
</dbReference>
<evidence type="ECO:0000259" key="4">
    <source>
        <dbReference type="Pfam" id="PF20789"/>
    </source>
</evidence>
<keyword evidence="2 5" id="KW-0378">Hydrolase</keyword>
<evidence type="ECO:0000256" key="1">
    <source>
        <dbReference type="ARBA" id="ARBA00006538"/>
    </source>
</evidence>
<feature type="domain" description="Acyl-CoA thioesterase-like N-terminal HotDog" evidence="3">
    <location>
        <begin position="27"/>
        <end position="107"/>
    </location>
</feature>
<dbReference type="EMBL" id="OZ004258">
    <property type="protein sequence ID" value="CAK7912535.1"/>
    <property type="molecule type" value="Genomic_DNA"/>
</dbReference>
<dbReference type="InterPro" id="IPR049449">
    <property type="entry name" value="TesB_ACOT8-like_N"/>
</dbReference>
<evidence type="ECO:0000256" key="2">
    <source>
        <dbReference type="ARBA" id="ARBA00022801"/>
    </source>
</evidence>
<gene>
    <name evidence="5" type="primary">TES1</name>
    <name evidence="5" type="ORF">CAAN4_F07514</name>
</gene>
<dbReference type="GO" id="GO:0016787">
    <property type="term" value="F:hydrolase activity"/>
    <property type="evidence" value="ECO:0007669"/>
    <property type="project" value="UniProtKB-KW"/>
</dbReference>
<evidence type="ECO:0000259" key="3">
    <source>
        <dbReference type="Pfam" id="PF13622"/>
    </source>
</evidence>
<evidence type="ECO:0000313" key="6">
    <source>
        <dbReference type="Proteomes" id="UP001497600"/>
    </source>
</evidence>
<protein>
    <submittedName>
        <fullName evidence="5">Peroxisomal acyl-coenzyme A thioester hydrolase 1</fullName>
    </submittedName>
</protein>
<comment type="similarity">
    <text evidence="1">Belongs to the C/M/P thioester hydrolase family.</text>
</comment>
<dbReference type="InterPro" id="IPR029069">
    <property type="entry name" value="HotDog_dom_sf"/>
</dbReference>
<proteinExistence type="inferred from homology"/>
<dbReference type="Pfam" id="PF20789">
    <property type="entry name" value="4HBT_3C"/>
    <property type="match status" value="1"/>
</dbReference>
<dbReference type="InterPro" id="IPR049450">
    <property type="entry name" value="ACOT8-like_C"/>
</dbReference>
<accession>A0ABP0EF47</accession>
<dbReference type="CDD" id="cd03444">
    <property type="entry name" value="Thioesterase_II_repeat1"/>
    <property type="match status" value="1"/>
</dbReference>
<dbReference type="InterPro" id="IPR042171">
    <property type="entry name" value="Acyl-CoA_hotdog"/>
</dbReference>
<dbReference type="Pfam" id="PF13622">
    <property type="entry name" value="4HBT_3"/>
    <property type="match status" value="1"/>
</dbReference>
<dbReference type="Gene3D" id="2.40.160.210">
    <property type="entry name" value="Acyl-CoA thioesterase, double hotdog domain"/>
    <property type="match status" value="1"/>
</dbReference>
<dbReference type="InterPro" id="IPR003703">
    <property type="entry name" value="Acyl_CoA_thio"/>
</dbReference>
<dbReference type="PANTHER" id="PTHR11066">
    <property type="entry name" value="ACYL-COA THIOESTERASE"/>
    <property type="match status" value="1"/>
</dbReference>
<feature type="domain" description="Acyl-CoA thioesterase-like C-terminal" evidence="4">
    <location>
        <begin position="159"/>
        <end position="314"/>
    </location>
</feature>
<sequence length="325" mass="37219">MDLQEALEIEKISETRYKGKHCLSKPHPTLPGVYGGNMAAQALLVAIRSSPKGFTPHSLHSFFLKAGSDQEVFTWEVDKTSDGRTFCNRIIKGVQSDGVKYVATISLTKRNSVKGAENSYREYQEQIKNNKEEIDNLSPVAKPFGFGRPYPKWLSKYDPDSLPVHPRVDNRQIVHKLPPEMTDLELTAKEEEGMPFSERQLSFFVKWGKKDNNELPNLEEFRVPGLAVLSDSLFLTRLARLLRIPDLDHTNIRHYFSVSLDHIMYFHDVDYDPTKWMGFSFNAMRLSNNRVLLEGEMYNDKGQHVVSIIQEGLVKFDGLENKAKL</sequence>
<organism evidence="5 6">
    <name type="scientific">[Candida] anglica</name>
    <dbReference type="NCBI Taxonomy" id="148631"/>
    <lineage>
        <taxon>Eukaryota</taxon>
        <taxon>Fungi</taxon>
        <taxon>Dikarya</taxon>
        <taxon>Ascomycota</taxon>
        <taxon>Saccharomycotina</taxon>
        <taxon>Pichiomycetes</taxon>
        <taxon>Debaryomycetaceae</taxon>
        <taxon>Kurtzmaniella</taxon>
    </lineage>
</organism>
<evidence type="ECO:0000313" key="5">
    <source>
        <dbReference type="EMBL" id="CAK7912535.1"/>
    </source>
</evidence>
<dbReference type="PANTHER" id="PTHR11066:SF34">
    <property type="entry name" value="ACYL-COENZYME A THIOESTERASE 8"/>
    <property type="match status" value="1"/>
</dbReference>
<dbReference type="CDD" id="cd03445">
    <property type="entry name" value="Thioesterase_II_repeat2"/>
    <property type="match status" value="1"/>
</dbReference>
<reference evidence="5 6" key="1">
    <citation type="submission" date="2024-01" db="EMBL/GenBank/DDBJ databases">
        <authorList>
            <consortium name="Genoscope - CEA"/>
            <person name="William W."/>
        </authorList>
    </citation>
    <scope>NUCLEOTIDE SEQUENCE [LARGE SCALE GENOMIC DNA]</scope>
    <source>
        <strain evidence="5 6">29B2s-10</strain>
    </source>
</reference>
<keyword evidence="6" id="KW-1185">Reference proteome</keyword>
<name>A0ABP0EF47_9ASCO</name>
<dbReference type="SUPFAM" id="SSF54637">
    <property type="entry name" value="Thioesterase/thiol ester dehydrase-isomerase"/>
    <property type="match status" value="2"/>
</dbReference>